<dbReference type="PANTHER" id="PTHR22642:SF2">
    <property type="entry name" value="PROTEIN LONG AFTER FAR-RED 3"/>
    <property type="match status" value="1"/>
</dbReference>
<gene>
    <name evidence="2" type="ORF">SAMN05878482_10545</name>
</gene>
<dbReference type="Gene3D" id="3.10.310.70">
    <property type="match status" value="1"/>
</dbReference>
<dbReference type="EMBL" id="FTMX01000005">
    <property type="protein sequence ID" value="SIR68975.1"/>
    <property type="molecule type" value="Genomic_DNA"/>
</dbReference>
<evidence type="ECO:0000259" key="1">
    <source>
        <dbReference type="Pfam" id="PF07969"/>
    </source>
</evidence>
<evidence type="ECO:0000313" key="3">
    <source>
        <dbReference type="Proteomes" id="UP000185829"/>
    </source>
</evidence>
<dbReference type="SUPFAM" id="SSF51338">
    <property type="entry name" value="Composite domain of metallo-dependent hydrolases"/>
    <property type="match status" value="1"/>
</dbReference>
<dbReference type="Gene3D" id="3.20.20.140">
    <property type="entry name" value="Metal-dependent hydrolases"/>
    <property type="match status" value="1"/>
</dbReference>
<proteinExistence type="predicted"/>
<dbReference type="PANTHER" id="PTHR22642">
    <property type="entry name" value="IMIDAZOLONEPROPIONASE"/>
    <property type="match status" value="1"/>
</dbReference>
<protein>
    <recommendedName>
        <fullName evidence="1">Amidohydrolase 3 domain-containing protein</fullName>
    </recommendedName>
</protein>
<comment type="caution">
    <text evidence="2">The sequence shown here is derived from an EMBL/GenBank/DDBJ whole genome shotgun (WGS) entry which is preliminary data.</text>
</comment>
<dbReference type="Proteomes" id="UP000185829">
    <property type="component" value="Unassembled WGS sequence"/>
</dbReference>
<dbReference type="CDD" id="cd01300">
    <property type="entry name" value="YtcJ_like"/>
    <property type="match status" value="1"/>
</dbReference>
<evidence type="ECO:0000313" key="2">
    <source>
        <dbReference type="EMBL" id="SIR68975.1"/>
    </source>
</evidence>
<dbReference type="InterPro" id="IPR011059">
    <property type="entry name" value="Metal-dep_hydrolase_composite"/>
</dbReference>
<dbReference type="Gene3D" id="2.30.40.10">
    <property type="entry name" value="Urease, subunit C, domain 1"/>
    <property type="match status" value="1"/>
</dbReference>
<dbReference type="RefSeq" id="WP_076369111.1">
    <property type="nucleotide sequence ID" value="NZ_FTMX01000005.1"/>
</dbReference>
<dbReference type="InterPro" id="IPR032466">
    <property type="entry name" value="Metal_Hydrolase"/>
</dbReference>
<sequence>MVHVDLLITNANVLTLDKKSRIGGSVAVSNGIIIGIWTELEPSRASIEYSNRTQVINLKGATLLPGFIDTHNHLLMYSQFRKQANCSSPLNQNIEDIQARILSMANQTEKENWILGFGYDDTLLKEQRHPTRAELDAVVPEHPVFIRHVSAHFGVVNSAALKIAGIDETVLDPPGGHLGRDRSGRLNGILYELPAMNLVETKIPAPSLDLLVSLLSEGSKDYLEKGITTNTDAGVGLNMGIVELEAHLQAMAERKNPLRMQLMVMHNLLREGNELGKYTASELNMEIIEKSYGRARLDSAKLFQDGSIQGLTAALRHTYHCNPKVSGELIHDQKEFNEEVLDLNKRGFRITTHGNGDRAIGSILDAYEFALKKNPREDHRYRIEHLQTVTKYDLERMKKLGVAGSFFINHVYYWGDRHKKMFLGPERANVMNPLRDALQNNLLFTLHSDCPVTPISPLFSVWAAVNRITMGGEVLGAEQGIDVESALRSMTIWGAELNFDEKDTGSIEIGKKADFVILSEDPLKVDPLEIKDIPVLATIVDGQVVYQKDWSLIC</sequence>
<reference evidence="2 3" key="1">
    <citation type="submission" date="2017-01" db="EMBL/GenBank/DDBJ databases">
        <authorList>
            <person name="Varghese N."/>
            <person name="Submissions S."/>
        </authorList>
    </citation>
    <scope>NUCLEOTIDE SEQUENCE [LARGE SCALE GENOMIC DNA]</scope>
    <source>
        <strain evidence="2 3">RUG2-6</strain>
    </source>
</reference>
<dbReference type="AlphaFoldDB" id="A0A9X8RAX5"/>
<dbReference type="GO" id="GO:0016810">
    <property type="term" value="F:hydrolase activity, acting on carbon-nitrogen (but not peptide) bonds"/>
    <property type="evidence" value="ECO:0007669"/>
    <property type="project" value="InterPro"/>
</dbReference>
<dbReference type="SUPFAM" id="SSF51556">
    <property type="entry name" value="Metallo-dependent hydrolases"/>
    <property type="match status" value="1"/>
</dbReference>
<dbReference type="InterPro" id="IPR013108">
    <property type="entry name" value="Amidohydro_3"/>
</dbReference>
<accession>A0A9X8RAX5</accession>
<feature type="domain" description="Amidohydrolase 3" evidence="1">
    <location>
        <begin position="54"/>
        <end position="546"/>
    </location>
</feature>
<organism evidence="2 3">
    <name type="scientific">Peribacillus simplex</name>
    <dbReference type="NCBI Taxonomy" id="1478"/>
    <lineage>
        <taxon>Bacteria</taxon>
        <taxon>Bacillati</taxon>
        <taxon>Bacillota</taxon>
        <taxon>Bacilli</taxon>
        <taxon>Bacillales</taxon>
        <taxon>Bacillaceae</taxon>
        <taxon>Peribacillus</taxon>
    </lineage>
</organism>
<name>A0A9X8RAX5_9BACI</name>
<dbReference type="InterPro" id="IPR033932">
    <property type="entry name" value="YtcJ-like"/>
</dbReference>
<dbReference type="Pfam" id="PF07969">
    <property type="entry name" value="Amidohydro_3"/>
    <property type="match status" value="1"/>
</dbReference>